<evidence type="ECO:0000259" key="1">
    <source>
        <dbReference type="Pfam" id="PF12680"/>
    </source>
</evidence>
<organism evidence="2 3">
    <name type="scientific">Paenibacillus radicis</name>
    <name type="common">ex Gao et al. 2016</name>
    <dbReference type="NCBI Taxonomy" id="1737354"/>
    <lineage>
        <taxon>Bacteria</taxon>
        <taxon>Bacillati</taxon>
        <taxon>Bacillota</taxon>
        <taxon>Bacilli</taxon>
        <taxon>Bacillales</taxon>
        <taxon>Paenibacillaceae</taxon>
        <taxon>Paenibacillus</taxon>
    </lineage>
</organism>
<dbReference type="SUPFAM" id="SSF54427">
    <property type="entry name" value="NTF2-like"/>
    <property type="match status" value="1"/>
</dbReference>
<feature type="domain" description="SnoaL-like" evidence="1">
    <location>
        <begin position="11"/>
        <end position="86"/>
    </location>
</feature>
<comment type="caution">
    <text evidence="2">The sequence shown here is derived from an EMBL/GenBank/DDBJ whole genome shotgun (WGS) entry which is preliminary data.</text>
</comment>
<keyword evidence="3" id="KW-1185">Reference proteome</keyword>
<gene>
    <name evidence="2" type="ORF">GCM10010918_23600</name>
</gene>
<dbReference type="Proteomes" id="UP000600247">
    <property type="component" value="Unassembled WGS sequence"/>
</dbReference>
<sequence length="109" mass="12248">MLPNKWPEAIANFVSASNAHQTDAMLAAFADDAVLTDDDRIFEGKAAIRKWSDDEYIGSRVSLTILDFSLEGEEASLRVEINGDYPNGPYIFNFSFRLENDHIKSLFIS</sequence>
<dbReference type="RefSeq" id="WP_188889402.1">
    <property type="nucleotide sequence ID" value="NZ_BMHY01000004.1"/>
</dbReference>
<name>A0A917LYY1_9BACL</name>
<evidence type="ECO:0000313" key="2">
    <source>
        <dbReference type="EMBL" id="GGG68068.1"/>
    </source>
</evidence>
<dbReference type="Gene3D" id="3.10.450.50">
    <property type="match status" value="1"/>
</dbReference>
<evidence type="ECO:0000313" key="3">
    <source>
        <dbReference type="Proteomes" id="UP000600247"/>
    </source>
</evidence>
<protein>
    <recommendedName>
        <fullName evidence="1">SnoaL-like domain-containing protein</fullName>
    </recommendedName>
</protein>
<accession>A0A917LYY1</accession>
<dbReference type="Pfam" id="PF12680">
    <property type="entry name" value="SnoaL_2"/>
    <property type="match status" value="1"/>
</dbReference>
<dbReference type="EMBL" id="BMHY01000004">
    <property type="protein sequence ID" value="GGG68068.1"/>
    <property type="molecule type" value="Genomic_DNA"/>
</dbReference>
<proteinExistence type="predicted"/>
<dbReference type="InterPro" id="IPR037401">
    <property type="entry name" value="SnoaL-like"/>
</dbReference>
<dbReference type="InterPro" id="IPR032710">
    <property type="entry name" value="NTF2-like_dom_sf"/>
</dbReference>
<reference evidence="2 3" key="1">
    <citation type="journal article" date="2014" name="Int. J. Syst. Evol. Microbiol.">
        <title>Complete genome sequence of Corynebacterium casei LMG S-19264T (=DSM 44701T), isolated from a smear-ripened cheese.</title>
        <authorList>
            <consortium name="US DOE Joint Genome Institute (JGI-PGF)"/>
            <person name="Walter F."/>
            <person name="Albersmeier A."/>
            <person name="Kalinowski J."/>
            <person name="Ruckert C."/>
        </authorList>
    </citation>
    <scope>NUCLEOTIDE SEQUENCE [LARGE SCALE GENOMIC DNA]</scope>
    <source>
        <strain evidence="2 3">CGMCC 1.15286</strain>
    </source>
</reference>
<dbReference type="AlphaFoldDB" id="A0A917LYY1"/>